<feature type="transmembrane region" description="Helical" evidence="8">
    <location>
        <begin position="79"/>
        <end position="98"/>
    </location>
</feature>
<dbReference type="PANTHER" id="PTHR38686">
    <property type="entry name" value="APOLIPOPROTEIN N-ACYLTRANSFERASE"/>
    <property type="match status" value="1"/>
</dbReference>
<keyword evidence="11" id="KW-1185">Reference proteome</keyword>
<keyword evidence="2" id="KW-1003">Cell membrane</keyword>
<comment type="subcellular location">
    <subcellularLocation>
        <location evidence="1">Cell membrane</location>
        <topology evidence="1">Multi-pass membrane protein</topology>
    </subcellularLocation>
</comment>
<keyword evidence="3 10" id="KW-0808">Transferase</keyword>
<dbReference type="AlphaFoldDB" id="A0A4R2JTP7"/>
<dbReference type="InterPro" id="IPR036526">
    <property type="entry name" value="C-N_Hydrolase_sf"/>
</dbReference>
<evidence type="ECO:0000313" key="10">
    <source>
        <dbReference type="EMBL" id="TCO62372.1"/>
    </source>
</evidence>
<gene>
    <name evidence="10" type="ORF">EV192_102510</name>
</gene>
<proteinExistence type="predicted"/>
<feature type="transmembrane region" description="Helical" evidence="8">
    <location>
        <begin position="15"/>
        <end position="41"/>
    </location>
</feature>
<evidence type="ECO:0000256" key="1">
    <source>
        <dbReference type="ARBA" id="ARBA00004651"/>
    </source>
</evidence>
<dbReference type="Gene3D" id="3.60.110.10">
    <property type="entry name" value="Carbon-nitrogen hydrolase"/>
    <property type="match status" value="1"/>
</dbReference>
<dbReference type="EMBL" id="SLWS01000002">
    <property type="protein sequence ID" value="TCO62372.1"/>
    <property type="molecule type" value="Genomic_DNA"/>
</dbReference>
<dbReference type="GO" id="GO:0042158">
    <property type="term" value="P:lipoprotein biosynthetic process"/>
    <property type="evidence" value="ECO:0007669"/>
    <property type="project" value="InterPro"/>
</dbReference>
<evidence type="ECO:0000256" key="5">
    <source>
        <dbReference type="ARBA" id="ARBA00022989"/>
    </source>
</evidence>
<keyword evidence="7 10" id="KW-0012">Acyltransferase</keyword>
<dbReference type="Pfam" id="PF20154">
    <property type="entry name" value="LNT_N"/>
    <property type="match status" value="1"/>
</dbReference>
<dbReference type="PROSITE" id="PS50263">
    <property type="entry name" value="CN_HYDROLASE"/>
    <property type="match status" value="1"/>
</dbReference>
<evidence type="ECO:0000259" key="9">
    <source>
        <dbReference type="PROSITE" id="PS50263"/>
    </source>
</evidence>
<dbReference type="InterPro" id="IPR003010">
    <property type="entry name" value="C-N_Hydrolase"/>
</dbReference>
<dbReference type="Proteomes" id="UP000295680">
    <property type="component" value="Unassembled WGS sequence"/>
</dbReference>
<evidence type="ECO:0000256" key="3">
    <source>
        <dbReference type="ARBA" id="ARBA00022679"/>
    </source>
</evidence>
<dbReference type="Pfam" id="PF00795">
    <property type="entry name" value="CN_hydrolase"/>
    <property type="match status" value="1"/>
</dbReference>
<feature type="domain" description="CN hydrolase" evidence="9">
    <location>
        <begin position="202"/>
        <end position="407"/>
    </location>
</feature>
<reference evidence="10 11" key="1">
    <citation type="submission" date="2019-03" db="EMBL/GenBank/DDBJ databases">
        <title>Genomic Encyclopedia of Type Strains, Phase IV (KMG-IV): sequencing the most valuable type-strain genomes for metagenomic binning, comparative biology and taxonomic classification.</title>
        <authorList>
            <person name="Goeker M."/>
        </authorList>
    </citation>
    <scope>NUCLEOTIDE SEQUENCE [LARGE SCALE GENOMIC DNA]</scope>
    <source>
        <strain evidence="10 11">DSM 45934</strain>
    </source>
</reference>
<protein>
    <submittedName>
        <fullName evidence="10">Apolipoprotein N-acyltransferase</fullName>
    </submittedName>
</protein>
<comment type="caution">
    <text evidence="10">The sequence shown here is derived from an EMBL/GenBank/DDBJ whole genome shotgun (WGS) entry which is preliminary data.</text>
</comment>
<evidence type="ECO:0000256" key="4">
    <source>
        <dbReference type="ARBA" id="ARBA00022692"/>
    </source>
</evidence>
<name>A0A4R2JTP7_9PSEU</name>
<feature type="transmembrane region" description="Helical" evidence="8">
    <location>
        <begin position="144"/>
        <end position="164"/>
    </location>
</feature>
<sequence length="456" mass="48295">MDLRRSAAAVAASAILFYFGTGLSPVAQLTWVAPLPILLLAPRVRTSTALIAAFVAHLLGTTNSWAFQLRSHDVPFWPMGLMIDVGMSLVFTASVWAFRRTYSRPLLAAFTAPAVWTGALYVVSVSNPAGMMGTFANHQAGFPLVMQTAALTGMWGVEFLVMFVPCAIAAARPATLLVATGVLGLVLVGGAIRMDTGPTRKVATIATNQHVWAPDVDSPAGKDLISAYADEISKLPDDVTMIVLPEQTVRSTTTPAVIQPLINAAHGRTVVVGVAYDDGRNKFNYAVTADQVYLKQHDSVSPRGHDLVFPDARTGVVICADVNFPAPTRDYANAGTEILAIPASDEDTNGWQHSRTALIRGVENGQAVVWSDRTGESMISDGWGRVVASAHTGGNGPFTTLVADVPIGPGATAYTSLGDWFAWLCLALAVAGLVVKPRRAPLEIPPLRQAESAARG</sequence>
<organism evidence="10 11">
    <name type="scientific">Actinocrispum wychmicini</name>
    <dbReference type="NCBI Taxonomy" id="1213861"/>
    <lineage>
        <taxon>Bacteria</taxon>
        <taxon>Bacillati</taxon>
        <taxon>Actinomycetota</taxon>
        <taxon>Actinomycetes</taxon>
        <taxon>Pseudonocardiales</taxon>
        <taxon>Pseudonocardiaceae</taxon>
        <taxon>Actinocrispum</taxon>
    </lineage>
</organism>
<keyword evidence="4 8" id="KW-0812">Transmembrane</keyword>
<dbReference type="GO" id="GO:0016410">
    <property type="term" value="F:N-acyltransferase activity"/>
    <property type="evidence" value="ECO:0007669"/>
    <property type="project" value="InterPro"/>
</dbReference>
<dbReference type="SUPFAM" id="SSF56317">
    <property type="entry name" value="Carbon-nitrogen hydrolase"/>
    <property type="match status" value="1"/>
</dbReference>
<dbReference type="PANTHER" id="PTHR38686:SF1">
    <property type="entry name" value="APOLIPOPROTEIN N-ACYLTRANSFERASE"/>
    <property type="match status" value="1"/>
</dbReference>
<keyword evidence="6 8" id="KW-0472">Membrane</keyword>
<dbReference type="InterPro" id="IPR045378">
    <property type="entry name" value="LNT_N"/>
</dbReference>
<keyword evidence="10" id="KW-0449">Lipoprotein</keyword>
<keyword evidence="5 8" id="KW-1133">Transmembrane helix</keyword>
<evidence type="ECO:0000256" key="6">
    <source>
        <dbReference type="ARBA" id="ARBA00023136"/>
    </source>
</evidence>
<dbReference type="InterPro" id="IPR004563">
    <property type="entry name" value="Apolipo_AcylTrfase"/>
</dbReference>
<evidence type="ECO:0000256" key="8">
    <source>
        <dbReference type="SAM" id="Phobius"/>
    </source>
</evidence>
<feature type="transmembrane region" description="Helical" evidence="8">
    <location>
        <begin position="105"/>
        <end position="124"/>
    </location>
</feature>
<accession>A0A4R2JTP7</accession>
<feature type="transmembrane region" description="Helical" evidence="8">
    <location>
        <begin position="176"/>
        <end position="194"/>
    </location>
</feature>
<dbReference type="RefSeq" id="WP_132114087.1">
    <property type="nucleotide sequence ID" value="NZ_SLWS01000002.1"/>
</dbReference>
<evidence type="ECO:0000313" key="11">
    <source>
        <dbReference type="Proteomes" id="UP000295680"/>
    </source>
</evidence>
<dbReference type="GO" id="GO:0005886">
    <property type="term" value="C:plasma membrane"/>
    <property type="evidence" value="ECO:0007669"/>
    <property type="project" value="UniProtKB-SubCell"/>
</dbReference>
<dbReference type="OrthoDB" id="9811121at2"/>
<evidence type="ECO:0000256" key="7">
    <source>
        <dbReference type="ARBA" id="ARBA00023315"/>
    </source>
</evidence>
<evidence type="ECO:0000256" key="2">
    <source>
        <dbReference type="ARBA" id="ARBA00022475"/>
    </source>
</evidence>